<protein>
    <submittedName>
        <fullName evidence="2">Uncharacterized protein</fullName>
    </submittedName>
</protein>
<dbReference type="Proteomes" id="UP000191518">
    <property type="component" value="Unassembled WGS sequence"/>
</dbReference>
<name>A0A1V6QZ86_9EURO</name>
<sequence length="500" mass="56413">RTIEASYNIEDFVLNTNKIDISAAVPKLKGQSNFRDWETALYLALTANNRYYTHIISRGIPVPEAPVYQDNSSEVVREILIEEAKELAGDKTTTVTISAADVRARVKEIVESNIALRKEYNSKCTNWELYNSRASIILRSTLSPEPFTHISQLTDIRETFKKLRSIYAALSHQYSFARYIKWTDLRFKSGTATEFFKKAINENSKYHAFLQNLRVDKKDANLMDQVYAEFLEVDIHNRTVNPSYNTSANSTISHSVSLYNKKKDSKKNNKQSNNSNQSNSKDKSSKKKTDFQQQQQPRQGANAVFAPVSFTSTPQQGPPSGDPLARYNSLFTNTLFQANTAAIRDCHSLSQQGQLANNNNNTTRWMIDSGTSIDITSGNSQQYTLQDRHVPIDFLRPHLENPFGIRPNSPPAPTVKDDHNNTNTRHIDPLDSNNPALFEENLVWSRTDHLPNPDSFEIQNDDVEIEGILGNDVEAQREDSGAHFDIGGRGAPVEPQPASR</sequence>
<dbReference type="AlphaFoldDB" id="A0A1V6QZ86"/>
<dbReference type="EMBL" id="MDYP01000144">
    <property type="protein sequence ID" value="OQD94306.1"/>
    <property type="molecule type" value="Genomic_DNA"/>
</dbReference>
<feature type="compositionally biased region" description="Basic and acidic residues" evidence="1">
    <location>
        <begin position="280"/>
        <end position="290"/>
    </location>
</feature>
<proteinExistence type="predicted"/>
<accession>A0A1V6QZ86</accession>
<evidence type="ECO:0000313" key="3">
    <source>
        <dbReference type="Proteomes" id="UP000191518"/>
    </source>
</evidence>
<feature type="region of interest" description="Disordered" evidence="1">
    <location>
        <begin position="475"/>
        <end position="500"/>
    </location>
</feature>
<gene>
    <name evidence="2" type="ORF">PENVUL_c145G04217</name>
</gene>
<feature type="non-terminal residue" evidence="2">
    <location>
        <position position="1"/>
    </location>
</feature>
<feature type="region of interest" description="Disordered" evidence="1">
    <location>
        <begin position="260"/>
        <end position="300"/>
    </location>
</feature>
<organism evidence="2 3">
    <name type="scientific">Penicillium vulpinum</name>
    <dbReference type="NCBI Taxonomy" id="29845"/>
    <lineage>
        <taxon>Eukaryota</taxon>
        <taxon>Fungi</taxon>
        <taxon>Dikarya</taxon>
        <taxon>Ascomycota</taxon>
        <taxon>Pezizomycotina</taxon>
        <taxon>Eurotiomycetes</taxon>
        <taxon>Eurotiomycetidae</taxon>
        <taxon>Eurotiales</taxon>
        <taxon>Aspergillaceae</taxon>
        <taxon>Penicillium</taxon>
    </lineage>
</organism>
<comment type="caution">
    <text evidence="2">The sequence shown here is derived from an EMBL/GenBank/DDBJ whole genome shotgun (WGS) entry which is preliminary data.</text>
</comment>
<evidence type="ECO:0000313" key="2">
    <source>
        <dbReference type="EMBL" id="OQD94306.1"/>
    </source>
</evidence>
<keyword evidence="3" id="KW-1185">Reference proteome</keyword>
<reference evidence="3" key="1">
    <citation type="journal article" date="2017" name="Nat. Microbiol.">
        <title>Global analysis of biosynthetic gene clusters reveals vast potential of secondary metabolite production in Penicillium species.</title>
        <authorList>
            <person name="Nielsen J.C."/>
            <person name="Grijseels S."/>
            <person name="Prigent S."/>
            <person name="Ji B."/>
            <person name="Dainat J."/>
            <person name="Nielsen K.F."/>
            <person name="Frisvad J.C."/>
            <person name="Workman M."/>
            <person name="Nielsen J."/>
        </authorList>
    </citation>
    <scope>NUCLEOTIDE SEQUENCE [LARGE SCALE GENOMIC DNA]</scope>
    <source>
        <strain evidence="3">IBT 29486</strain>
    </source>
</reference>
<evidence type="ECO:0000256" key="1">
    <source>
        <dbReference type="SAM" id="MobiDB-lite"/>
    </source>
</evidence>
<feature type="compositionally biased region" description="Low complexity" evidence="1">
    <location>
        <begin position="270"/>
        <end position="279"/>
    </location>
</feature>
<feature type="non-terminal residue" evidence="2">
    <location>
        <position position="500"/>
    </location>
</feature>